<sequence length="150" mass="16276">MFRRLIIGCDSITSNCAEICSNNSDEYEDFGLNDGGVVAKSGRKGLVRIGSFGVLECDWLGLLAFVTWRVAIGEDNCCDAAGEKEGYRVSLLDWWTGCSFAGTRQLLTQVGEWECDTWCGGQVRQLLLGRVDESGHSAWHLAGADAIGCS</sequence>
<dbReference type="AlphaFoldDB" id="A0AAP0ITY3"/>
<reference evidence="1 2" key="1">
    <citation type="submission" date="2024-01" db="EMBL/GenBank/DDBJ databases">
        <title>Genome assemblies of Stephania.</title>
        <authorList>
            <person name="Yang L."/>
        </authorList>
    </citation>
    <scope>NUCLEOTIDE SEQUENCE [LARGE SCALE GENOMIC DNA]</scope>
    <source>
        <strain evidence="1">YNDBR</strain>
        <tissue evidence="1">Leaf</tissue>
    </source>
</reference>
<dbReference type="Proteomes" id="UP001420932">
    <property type="component" value="Unassembled WGS sequence"/>
</dbReference>
<accession>A0AAP0ITY3</accession>
<protein>
    <submittedName>
        <fullName evidence="1">Uncharacterized protein</fullName>
    </submittedName>
</protein>
<comment type="caution">
    <text evidence="1">The sequence shown here is derived from an EMBL/GenBank/DDBJ whole genome shotgun (WGS) entry which is preliminary data.</text>
</comment>
<evidence type="ECO:0000313" key="2">
    <source>
        <dbReference type="Proteomes" id="UP001420932"/>
    </source>
</evidence>
<dbReference type="EMBL" id="JBBNAF010000008">
    <property type="protein sequence ID" value="KAK9120707.1"/>
    <property type="molecule type" value="Genomic_DNA"/>
</dbReference>
<evidence type="ECO:0000313" key="1">
    <source>
        <dbReference type="EMBL" id="KAK9120707.1"/>
    </source>
</evidence>
<proteinExistence type="predicted"/>
<keyword evidence="2" id="KW-1185">Reference proteome</keyword>
<organism evidence="1 2">
    <name type="scientific">Stephania yunnanensis</name>
    <dbReference type="NCBI Taxonomy" id="152371"/>
    <lineage>
        <taxon>Eukaryota</taxon>
        <taxon>Viridiplantae</taxon>
        <taxon>Streptophyta</taxon>
        <taxon>Embryophyta</taxon>
        <taxon>Tracheophyta</taxon>
        <taxon>Spermatophyta</taxon>
        <taxon>Magnoliopsida</taxon>
        <taxon>Ranunculales</taxon>
        <taxon>Menispermaceae</taxon>
        <taxon>Menispermoideae</taxon>
        <taxon>Cissampelideae</taxon>
        <taxon>Stephania</taxon>
    </lineage>
</organism>
<gene>
    <name evidence="1" type="ORF">Syun_018324</name>
</gene>
<name>A0AAP0ITY3_9MAGN</name>